<dbReference type="EMBL" id="CAADFA010000934">
    <property type="protein sequence ID" value="VFJ76515.1"/>
    <property type="molecule type" value="Genomic_DNA"/>
</dbReference>
<gene>
    <name evidence="3" type="ORF">BECKFM1743A_GA0114220_109351</name>
    <name evidence="4" type="ORF">BECKFM1743B_GA0114221_109311</name>
    <name evidence="2" type="ORF">BECKFM1743C_GA0114222_109341</name>
</gene>
<proteinExistence type="predicted"/>
<dbReference type="AlphaFoldDB" id="A0A450U1W0"/>
<dbReference type="EMBL" id="CAADFL010000931">
    <property type="protein sequence ID" value="VFK23523.1"/>
    <property type="molecule type" value="Genomic_DNA"/>
</dbReference>
<feature type="region of interest" description="Disordered" evidence="1">
    <location>
        <begin position="68"/>
        <end position="112"/>
    </location>
</feature>
<sequence>MSHVTAVQRTSWTIKTSKLVYSLIEIALEVSRYLLSTRGIRRAPGSVAYPNVREGRLFHPTTGRQFFGLPLPQQKNTSGPMTSTDDIPQPHDRLMKESLSQPERAGALLRER</sequence>
<dbReference type="EMBL" id="CAADEZ010000935">
    <property type="protein sequence ID" value="VFJ76614.1"/>
    <property type="molecule type" value="Genomic_DNA"/>
</dbReference>
<evidence type="ECO:0000256" key="1">
    <source>
        <dbReference type="SAM" id="MobiDB-lite"/>
    </source>
</evidence>
<feature type="compositionally biased region" description="Polar residues" evidence="1">
    <location>
        <begin position="73"/>
        <end position="86"/>
    </location>
</feature>
<evidence type="ECO:0000313" key="2">
    <source>
        <dbReference type="EMBL" id="VFJ76515.1"/>
    </source>
</evidence>
<organism evidence="3">
    <name type="scientific">Candidatus Kentrum sp. FM</name>
    <dbReference type="NCBI Taxonomy" id="2126340"/>
    <lineage>
        <taxon>Bacteria</taxon>
        <taxon>Pseudomonadati</taxon>
        <taxon>Pseudomonadota</taxon>
        <taxon>Gammaproteobacteria</taxon>
        <taxon>Candidatus Kentrum</taxon>
    </lineage>
</organism>
<protein>
    <submittedName>
        <fullName evidence="3">Uncharacterized protein</fullName>
    </submittedName>
</protein>
<reference evidence="3" key="1">
    <citation type="submission" date="2019-02" db="EMBL/GenBank/DDBJ databases">
        <authorList>
            <person name="Gruber-Vodicka R. H."/>
            <person name="Seah K. B. B."/>
        </authorList>
    </citation>
    <scope>NUCLEOTIDE SEQUENCE</scope>
    <source>
        <strain evidence="3">BECK_BZ163</strain>
        <strain evidence="4">BECK_BZ164</strain>
        <strain evidence="2">BECK_BZ165</strain>
    </source>
</reference>
<evidence type="ECO:0000313" key="3">
    <source>
        <dbReference type="EMBL" id="VFJ76614.1"/>
    </source>
</evidence>
<name>A0A450U1W0_9GAMM</name>
<accession>A0A450U1W0</accession>
<evidence type="ECO:0000313" key="4">
    <source>
        <dbReference type="EMBL" id="VFK23523.1"/>
    </source>
</evidence>